<dbReference type="AlphaFoldDB" id="A0A9N7TSF4"/>
<dbReference type="EMBL" id="CADEAL010000258">
    <property type="protein sequence ID" value="CAB1417299.1"/>
    <property type="molecule type" value="Genomic_DNA"/>
</dbReference>
<sequence>MYVVSQAQTSAGHVTREAVTMRMLLQNVCSAQPGPFSANTAHCRFCGARLQDDFKSAATDTKARLQGQEEQGVLQQMNEPHKALVPQSTPVLQDRCHTWHVEPVSASDVQLEQMVEKMVKWKEEATNDHKSAAFTVFCGQTLSSRQNETKEWRDDEVPSSAGQVFPLSPGSRGVALTDLEDVVDGGGQRLACGGYVCLRFATFLGRDRTLKDLCVSAPRSGLPFSPDLWSAGGEPRPSASGGSSLAREAISSLVCSCRVAPTQWEMARVQDAQFLCLVKKVASGVQDSRPVSLPSLHLKTFLGSGDQVFTQGTATQRGEGHKQLLKEPCKGLG</sequence>
<keyword evidence="2" id="KW-1185">Reference proteome</keyword>
<organism evidence="1 2">
    <name type="scientific">Pleuronectes platessa</name>
    <name type="common">European plaice</name>
    <dbReference type="NCBI Taxonomy" id="8262"/>
    <lineage>
        <taxon>Eukaryota</taxon>
        <taxon>Metazoa</taxon>
        <taxon>Chordata</taxon>
        <taxon>Craniata</taxon>
        <taxon>Vertebrata</taxon>
        <taxon>Euteleostomi</taxon>
        <taxon>Actinopterygii</taxon>
        <taxon>Neopterygii</taxon>
        <taxon>Teleostei</taxon>
        <taxon>Neoteleostei</taxon>
        <taxon>Acanthomorphata</taxon>
        <taxon>Carangaria</taxon>
        <taxon>Pleuronectiformes</taxon>
        <taxon>Pleuronectoidei</taxon>
        <taxon>Pleuronectidae</taxon>
        <taxon>Pleuronectes</taxon>
    </lineage>
</organism>
<reference evidence="1" key="1">
    <citation type="submission" date="2020-03" db="EMBL/GenBank/DDBJ databases">
        <authorList>
            <person name="Weist P."/>
        </authorList>
    </citation>
    <scope>NUCLEOTIDE SEQUENCE</scope>
</reference>
<dbReference type="Proteomes" id="UP001153269">
    <property type="component" value="Unassembled WGS sequence"/>
</dbReference>
<evidence type="ECO:0000313" key="2">
    <source>
        <dbReference type="Proteomes" id="UP001153269"/>
    </source>
</evidence>
<name>A0A9N7TSF4_PLEPL</name>
<protein>
    <submittedName>
        <fullName evidence="1">Uncharacterized protein</fullName>
    </submittedName>
</protein>
<comment type="caution">
    <text evidence="1">The sequence shown here is derived from an EMBL/GenBank/DDBJ whole genome shotgun (WGS) entry which is preliminary data.</text>
</comment>
<proteinExistence type="predicted"/>
<evidence type="ECO:0000313" key="1">
    <source>
        <dbReference type="EMBL" id="CAB1417299.1"/>
    </source>
</evidence>
<accession>A0A9N7TSF4</accession>
<gene>
    <name evidence="1" type="ORF">PLEPLA_LOCUS5101</name>
</gene>